<dbReference type="EMBL" id="JBBKXY010000001">
    <property type="protein sequence ID" value="MFD3292898.1"/>
    <property type="molecule type" value="Genomic_DNA"/>
</dbReference>
<comment type="function">
    <text evidence="2 9 11">Excises uracil residues from the DNA which can arise as a result of misincorporation of dUMP residues by DNA polymerase or due to deamination of cytosine.</text>
</comment>
<proteinExistence type="inferred from homology"/>
<dbReference type="InterPro" id="IPR018085">
    <property type="entry name" value="Ura-DNA_Glyclase_AS"/>
</dbReference>
<comment type="similarity">
    <text evidence="3 9 11">Belongs to the uracil-DNA glycosylase (UDG) superfamily. UNG family.</text>
</comment>
<sequence length="230" mass="26141">MNNVAVKLAETLNNDWKMVLNSTISEAYFQDLGLFLEKELIAYAIFPPIDQIFAAFQRCSFEQTKVVIIGQDPYHGAGQAQGLSFSVPPTFPLPPSLRNIYKELYDDLRIIRNDGDLRSWEDQGVLLLNAVLTVRSGEPNSHAKQGWEEFTQEVIQILNEEKENVVFVLWGAYAQKLANYIDSQRHFIIQAAHPSPLSANRGGFFKTKPFSKINQYLTESGQEVIDWGRD</sequence>
<evidence type="ECO:0000259" key="12">
    <source>
        <dbReference type="SMART" id="SM00986"/>
    </source>
</evidence>
<name>A0ABW6D7A3_9BACT</name>
<dbReference type="NCBIfam" id="TIGR00628">
    <property type="entry name" value="ung"/>
    <property type="match status" value="1"/>
</dbReference>
<evidence type="ECO:0000256" key="10">
    <source>
        <dbReference type="PROSITE-ProRule" id="PRU10072"/>
    </source>
</evidence>
<feature type="domain" description="Uracil-DNA glycosylase-like" evidence="12">
    <location>
        <begin position="56"/>
        <end position="217"/>
    </location>
</feature>
<dbReference type="PANTHER" id="PTHR11264:SF0">
    <property type="entry name" value="URACIL-DNA GLYCOSYLASE"/>
    <property type="match status" value="1"/>
</dbReference>
<dbReference type="SMART" id="SM00987">
    <property type="entry name" value="UreE_C"/>
    <property type="match status" value="1"/>
</dbReference>
<evidence type="ECO:0000256" key="2">
    <source>
        <dbReference type="ARBA" id="ARBA00002631"/>
    </source>
</evidence>
<dbReference type="InterPro" id="IPR002043">
    <property type="entry name" value="UDG_fam1"/>
</dbReference>
<evidence type="ECO:0000256" key="11">
    <source>
        <dbReference type="RuleBase" id="RU003780"/>
    </source>
</evidence>
<dbReference type="SMART" id="SM00986">
    <property type="entry name" value="UDG"/>
    <property type="match status" value="1"/>
</dbReference>
<dbReference type="Proteomes" id="UP001598112">
    <property type="component" value="Unassembled WGS sequence"/>
</dbReference>
<organism evidence="13 14">
    <name type="scientific">Aquirufa originis</name>
    <dbReference type="NCBI Taxonomy" id="3096514"/>
    <lineage>
        <taxon>Bacteria</taxon>
        <taxon>Pseudomonadati</taxon>
        <taxon>Bacteroidota</taxon>
        <taxon>Cytophagia</taxon>
        <taxon>Cytophagales</taxon>
        <taxon>Flectobacillaceae</taxon>
        <taxon>Aquirufa</taxon>
    </lineage>
</organism>
<dbReference type="HAMAP" id="MF_00148">
    <property type="entry name" value="UDG"/>
    <property type="match status" value="1"/>
</dbReference>
<evidence type="ECO:0000256" key="7">
    <source>
        <dbReference type="ARBA" id="ARBA00022801"/>
    </source>
</evidence>
<dbReference type="Gene3D" id="3.40.470.10">
    <property type="entry name" value="Uracil-DNA glycosylase-like domain"/>
    <property type="match status" value="1"/>
</dbReference>
<keyword evidence="7 9" id="KW-0378">Hydrolase</keyword>
<keyword evidence="13" id="KW-0326">Glycosidase</keyword>
<dbReference type="NCBIfam" id="NF003589">
    <property type="entry name" value="PRK05254.1-2"/>
    <property type="match status" value="1"/>
</dbReference>
<dbReference type="GO" id="GO:0004844">
    <property type="term" value="F:uracil DNA N-glycosylase activity"/>
    <property type="evidence" value="ECO:0007669"/>
    <property type="project" value="UniProtKB-EC"/>
</dbReference>
<evidence type="ECO:0000256" key="8">
    <source>
        <dbReference type="ARBA" id="ARBA00023204"/>
    </source>
</evidence>
<evidence type="ECO:0000256" key="4">
    <source>
        <dbReference type="ARBA" id="ARBA00012030"/>
    </source>
</evidence>
<keyword evidence="8 9" id="KW-0234">DNA repair</keyword>
<dbReference type="SUPFAM" id="SSF52141">
    <property type="entry name" value="Uracil-DNA glycosylase-like"/>
    <property type="match status" value="1"/>
</dbReference>
<dbReference type="NCBIfam" id="NF003588">
    <property type="entry name" value="PRK05254.1-1"/>
    <property type="match status" value="1"/>
</dbReference>
<evidence type="ECO:0000256" key="1">
    <source>
        <dbReference type="ARBA" id="ARBA00001400"/>
    </source>
</evidence>
<evidence type="ECO:0000256" key="3">
    <source>
        <dbReference type="ARBA" id="ARBA00008184"/>
    </source>
</evidence>
<reference evidence="13 14" key="1">
    <citation type="submission" date="2024-03" db="EMBL/GenBank/DDBJ databases">
        <title>Aquirufa genome sequencing.</title>
        <authorList>
            <person name="Pitt A."/>
            <person name="Hahn M.W."/>
        </authorList>
    </citation>
    <scope>NUCLEOTIDE SEQUENCE [LARGE SCALE GENOMIC DNA]</scope>
    <source>
        <strain evidence="13 14">KTFRIE-69F</strain>
    </source>
</reference>
<accession>A0ABW6D7A3</accession>
<feature type="active site" description="Proton acceptor" evidence="9 10">
    <location>
        <position position="72"/>
    </location>
</feature>
<comment type="caution">
    <text evidence="13">The sequence shown here is derived from an EMBL/GenBank/DDBJ whole genome shotgun (WGS) entry which is preliminary data.</text>
</comment>
<dbReference type="PANTHER" id="PTHR11264">
    <property type="entry name" value="URACIL-DNA GLYCOSYLASE"/>
    <property type="match status" value="1"/>
</dbReference>
<keyword evidence="6 9" id="KW-0227">DNA damage</keyword>
<evidence type="ECO:0000313" key="14">
    <source>
        <dbReference type="Proteomes" id="UP001598112"/>
    </source>
</evidence>
<dbReference type="InterPro" id="IPR036895">
    <property type="entry name" value="Uracil-DNA_glycosylase-like_sf"/>
</dbReference>
<dbReference type="NCBIfam" id="NF003592">
    <property type="entry name" value="PRK05254.1-5"/>
    <property type="match status" value="1"/>
</dbReference>
<comment type="catalytic activity">
    <reaction evidence="1 9 11">
        <text>Hydrolyzes single-stranded DNA or mismatched double-stranded DNA and polynucleotides, releasing free uracil.</text>
        <dbReference type="EC" id="3.2.2.27"/>
    </reaction>
</comment>
<evidence type="ECO:0000256" key="5">
    <source>
        <dbReference type="ARBA" id="ARBA00018429"/>
    </source>
</evidence>
<dbReference type="InterPro" id="IPR005122">
    <property type="entry name" value="Uracil-DNA_glycosylase-like"/>
</dbReference>
<keyword evidence="14" id="KW-1185">Reference proteome</keyword>
<comment type="subcellular location">
    <subcellularLocation>
        <location evidence="9">Cytoplasm</location>
    </subcellularLocation>
</comment>
<dbReference type="CDD" id="cd10027">
    <property type="entry name" value="UDG-F1-like"/>
    <property type="match status" value="1"/>
</dbReference>
<dbReference type="Pfam" id="PF03167">
    <property type="entry name" value="UDG"/>
    <property type="match status" value="1"/>
</dbReference>
<evidence type="ECO:0000313" key="13">
    <source>
        <dbReference type="EMBL" id="MFD3292898.1"/>
    </source>
</evidence>
<dbReference type="RefSeq" id="WP_377978208.1">
    <property type="nucleotide sequence ID" value="NZ_JBBKXY010000001.1"/>
</dbReference>
<protein>
    <recommendedName>
        <fullName evidence="5 9">Uracil-DNA glycosylase</fullName>
        <shortName evidence="9">UDG</shortName>
        <ecNumber evidence="4 9">3.2.2.27</ecNumber>
    </recommendedName>
</protein>
<evidence type="ECO:0000256" key="9">
    <source>
        <dbReference type="HAMAP-Rule" id="MF_00148"/>
    </source>
</evidence>
<evidence type="ECO:0000256" key="6">
    <source>
        <dbReference type="ARBA" id="ARBA00022763"/>
    </source>
</evidence>
<dbReference type="PROSITE" id="PS00130">
    <property type="entry name" value="U_DNA_GLYCOSYLASE"/>
    <property type="match status" value="1"/>
</dbReference>
<keyword evidence="9" id="KW-0963">Cytoplasm</keyword>
<gene>
    <name evidence="9" type="primary">ung</name>
    <name evidence="13" type="ORF">SKC35_04300</name>
</gene>
<dbReference type="EC" id="3.2.2.27" evidence="4 9"/>